<dbReference type="Pfam" id="PF09012">
    <property type="entry name" value="FeoC"/>
    <property type="match status" value="1"/>
</dbReference>
<comment type="caution">
    <text evidence="2">The sequence shown here is derived from an EMBL/GenBank/DDBJ whole genome shotgun (WGS) entry which is preliminary data.</text>
</comment>
<evidence type="ECO:0000259" key="1">
    <source>
        <dbReference type="Pfam" id="PF09012"/>
    </source>
</evidence>
<dbReference type="Gene3D" id="1.10.10.10">
    <property type="entry name" value="Winged helix-like DNA-binding domain superfamily/Winged helix DNA-binding domain"/>
    <property type="match status" value="1"/>
</dbReference>
<accession>A0ABS2DVE7</accession>
<name>A0ABS2DVE7_9BURK</name>
<keyword evidence="3" id="KW-1185">Reference proteome</keyword>
<dbReference type="SUPFAM" id="SSF46785">
    <property type="entry name" value="Winged helix' DNA-binding domain"/>
    <property type="match status" value="1"/>
</dbReference>
<dbReference type="InterPro" id="IPR036388">
    <property type="entry name" value="WH-like_DNA-bd_sf"/>
</dbReference>
<evidence type="ECO:0000313" key="3">
    <source>
        <dbReference type="Proteomes" id="UP000715095"/>
    </source>
</evidence>
<sequence>MTSMLDVRRLIGERPGITLRDLAWHFRISESLMTGMLAHLLERGDVVKIPLMPTCSSCSSGCANDGKPVFGFRRTMRRG</sequence>
<dbReference type="EMBL" id="JACJJC010000016">
    <property type="protein sequence ID" value="MBM6704693.1"/>
    <property type="molecule type" value="Genomic_DNA"/>
</dbReference>
<organism evidence="2 3">
    <name type="scientific">Sutterella massiliensis</name>
    <dbReference type="NCBI Taxonomy" id="1816689"/>
    <lineage>
        <taxon>Bacteria</taxon>
        <taxon>Pseudomonadati</taxon>
        <taxon>Pseudomonadota</taxon>
        <taxon>Betaproteobacteria</taxon>
        <taxon>Burkholderiales</taxon>
        <taxon>Sutterellaceae</taxon>
        <taxon>Sutterella</taxon>
    </lineage>
</organism>
<reference evidence="2 3" key="1">
    <citation type="journal article" date="2021" name="Sci. Rep.">
        <title>The distribution of antibiotic resistance genes in chicken gut microbiota commensals.</title>
        <authorList>
            <person name="Juricova H."/>
            <person name="Matiasovicova J."/>
            <person name="Kubasova T."/>
            <person name="Cejkova D."/>
            <person name="Rychlik I."/>
        </authorList>
    </citation>
    <scope>NUCLEOTIDE SEQUENCE [LARGE SCALE GENOMIC DNA]</scope>
    <source>
        <strain evidence="2 3">An829</strain>
    </source>
</reference>
<feature type="domain" description="Transcriptional regulator HTH-type FeoC" evidence="1">
    <location>
        <begin position="5"/>
        <end position="63"/>
    </location>
</feature>
<dbReference type="InterPro" id="IPR015102">
    <property type="entry name" value="Tscrpt_reg_HTH_FeoC"/>
</dbReference>
<gene>
    <name evidence="2" type="ORF">H6A60_09385</name>
</gene>
<proteinExistence type="predicted"/>
<evidence type="ECO:0000313" key="2">
    <source>
        <dbReference type="EMBL" id="MBM6704693.1"/>
    </source>
</evidence>
<dbReference type="Proteomes" id="UP000715095">
    <property type="component" value="Unassembled WGS sequence"/>
</dbReference>
<protein>
    <recommendedName>
        <fullName evidence="1">Transcriptional regulator HTH-type FeoC domain-containing protein</fullName>
    </recommendedName>
</protein>
<dbReference type="RefSeq" id="WP_205103890.1">
    <property type="nucleotide sequence ID" value="NZ_JACJJC010000016.1"/>
</dbReference>
<dbReference type="InterPro" id="IPR036390">
    <property type="entry name" value="WH_DNA-bd_sf"/>
</dbReference>